<accession>W6ZFU4</accession>
<evidence type="ECO:0000313" key="2">
    <source>
        <dbReference type="Proteomes" id="UP000054032"/>
    </source>
</evidence>
<evidence type="ECO:0000313" key="1">
    <source>
        <dbReference type="EMBL" id="EUC50677.1"/>
    </source>
</evidence>
<name>W6ZFU4_COCMI</name>
<dbReference type="HOGENOM" id="CLU_2512292_0_0_1"/>
<sequence>MSNLFAHCFPLPSWYAVASHLLHFPRTPLCHAMGHPALDGHVVVFESLDELLVHVREVRESCQGMDWRRSLLSSTDILQRKHRNG</sequence>
<dbReference type="RefSeq" id="XP_007682945.1">
    <property type="nucleotide sequence ID" value="XM_007684755.1"/>
</dbReference>
<reference evidence="1 2" key="1">
    <citation type="journal article" date="2013" name="PLoS Genet.">
        <title>Comparative genome structure, secondary metabolite, and effector coding capacity across Cochliobolus pathogens.</title>
        <authorList>
            <person name="Condon B.J."/>
            <person name="Leng Y."/>
            <person name="Wu D."/>
            <person name="Bushley K.E."/>
            <person name="Ohm R.A."/>
            <person name="Otillar R."/>
            <person name="Martin J."/>
            <person name="Schackwitz W."/>
            <person name="Grimwood J."/>
            <person name="MohdZainudin N."/>
            <person name="Xue C."/>
            <person name="Wang R."/>
            <person name="Manning V.A."/>
            <person name="Dhillon B."/>
            <person name="Tu Z.J."/>
            <person name="Steffenson B.J."/>
            <person name="Salamov A."/>
            <person name="Sun H."/>
            <person name="Lowry S."/>
            <person name="LaButti K."/>
            <person name="Han J."/>
            <person name="Copeland A."/>
            <person name="Lindquist E."/>
            <person name="Barry K."/>
            <person name="Schmutz J."/>
            <person name="Baker S.E."/>
            <person name="Ciuffetti L.M."/>
            <person name="Grigoriev I.V."/>
            <person name="Zhong S."/>
            <person name="Turgeon B.G."/>
        </authorList>
    </citation>
    <scope>NUCLEOTIDE SEQUENCE [LARGE SCALE GENOMIC DNA]</scope>
    <source>
        <strain evidence="1 2">ATCC 44560</strain>
    </source>
</reference>
<dbReference type="EMBL" id="KI963922">
    <property type="protein sequence ID" value="EUC50677.1"/>
    <property type="molecule type" value="Genomic_DNA"/>
</dbReference>
<dbReference type="AlphaFoldDB" id="W6ZFU4"/>
<dbReference type="KEGG" id="bor:COCMIDRAFT_81407"/>
<proteinExistence type="predicted"/>
<organism evidence="1 2">
    <name type="scientific">Bipolaris oryzae ATCC 44560</name>
    <dbReference type="NCBI Taxonomy" id="930090"/>
    <lineage>
        <taxon>Eukaryota</taxon>
        <taxon>Fungi</taxon>
        <taxon>Dikarya</taxon>
        <taxon>Ascomycota</taxon>
        <taxon>Pezizomycotina</taxon>
        <taxon>Dothideomycetes</taxon>
        <taxon>Pleosporomycetidae</taxon>
        <taxon>Pleosporales</taxon>
        <taxon>Pleosporineae</taxon>
        <taxon>Pleosporaceae</taxon>
        <taxon>Bipolaris</taxon>
    </lineage>
</organism>
<gene>
    <name evidence="1" type="ORF">COCMIDRAFT_81407</name>
</gene>
<keyword evidence="2" id="KW-1185">Reference proteome</keyword>
<protein>
    <submittedName>
        <fullName evidence="1">Uncharacterized protein</fullName>
    </submittedName>
</protein>
<dbReference type="Proteomes" id="UP000054032">
    <property type="component" value="Unassembled WGS sequence"/>
</dbReference>
<dbReference type="GeneID" id="19125863"/>